<keyword evidence="2" id="KW-0472">Membrane</keyword>
<comment type="caution">
    <text evidence="3">The sequence shown here is derived from an EMBL/GenBank/DDBJ whole genome shotgun (WGS) entry which is preliminary data.</text>
</comment>
<evidence type="ECO:0000313" key="4">
    <source>
        <dbReference type="Proteomes" id="UP001232973"/>
    </source>
</evidence>
<sequence length="137" mass="14845">MHQLWITVLNRALLLLLQLVVVSVLVLMHRFAPVVKVWLDRHTTLTERKILAQVGKEAFQYAESAFFGAPGQVKLDQALKYAAAIANRKGVSVTENEMRAAIEQAVQEAKVINRQSTGSTATGAAGQGVANSDTSTT</sequence>
<evidence type="ECO:0000256" key="2">
    <source>
        <dbReference type="SAM" id="Phobius"/>
    </source>
</evidence>
<dbReference type="RefSeq" id="WP_274455086.1">
    <property type="nucleotide sequence ID" value="NZ_CP067097.1"/>
</dbReference>
<evidence type="ECO:0000256" key="1">
    <source>
        <dbReference type="SAM" id="MobiDB-lite"/>
    </source>
</evidence>
<dbReference type="EMBL" id="JAUSTP010000005">
    <property type="protein sequence ID" value="MDQ0189230.1"/>
    <property type="molecule type" value="Genomic_DNA"/>
</dbReference>
<accession>A0ABT9XGH9</accession>
<keyword evidence="2" id="KW-0812">Transmembrane</keyword>
<reference evidence="3 4" key="1">
    <citation type="submission" date="2023-07" db="EMBL/GenBank/DDBJ databases">
        <title>Genomic Encyclopedia of Type Strains, Phase IV (KMG-IV): sequencing the most valuable type-strain genomes for metagenomic binning, comparative biology and taxonomic classification.</title>
        <authorList>
            <person name="Goeker M."/>
        </authorList>
    </citation>
    <scope>NUCLEOTIDE SEQUENCE [LARGE SCALE GENOMIC DNA]</scope>
    <source>
        <strain evidence="3 4">DSM 4006</strain>
    </source>
</reference>
<feature type="transmembrane region" description="Helical" evidence="2">
    <location>
        <begin position="12"/>
        <end position="32"/>
    </location>
</feature>
<dbReference type="Proteomes" id="UP001232973">
    <property type="component" value="Unassembled WGS sequence"/>
</dbReference>
<dbReference type="Pfam" id="PF09682">
    <property type="entry name" value="Phage_holin_6_1"/>
    <property type="match status" value="1"/>
</dbReference>
<keyword evidence="4" id="KW-1185">Reference proteome</keyword>
<proteinExistence type="predicted"/>
<dbReference type="InterPro" id="IPR010026">
    <property type="entry name" value="Phage_holin_LL-H"/>
</dbReference>
<name>A0ABT9XGH9_9BACL</name>
<gene>
    <name evidence="3" type="ORF">J2S03_001046</name>
</gene>
<dbReference type="NCBIfam" id="TIGR01673">
    <property type="entry name" value="holin_LLH"/>
    <property type="match status" value="1"/>
</dbReference>
<feature type="compositionally biased region" description="Low complexity" evidence="1">
    <location>
        <begin position="117"/>
        <end position="128"/>
    </location>
</feature>
<protein>
    <submittedName>
        <fullName evidence="3">LL-H family phage holin</fullName>
    </submittedName>
</protein>
<feature type="region of interest" description="Disordered" evidence="1">
    <location>
        <begin position="117"/>
        <end position="137"/>
    </location>
</feature>
<evidence type="ECO:0000313" key="3">
    <source>
        <dbReference type="EMBL" id="MDQ0189230.1"/>
    </source>
</evidence>
<keyword evidence="2" id="KW-1133">Transmembrane helix</keyword>
<organism evidence="3 4">
    <name type="scientific">Alicyclobacillus cycloheptanicus</name>
    <dbReference type="NCBI Taxonomy" id="1457"/>
    <lineage>
        <taxon>Bacteria</taxon>
        <taxon>Bacillati</taxon>
        <taxon>Bacillota</taxon>
        <taxon>Bacilli</taxon>
        <taxon>Bacillales</taxon>
        <taxon>Alicyclobacillaceae</taxon>
        <taxon>Alicyclobacillus</taxon>
    </lineage>
</organism>